<dbReference type="PRINTS" id="PR01407">
    <property type="entry name" value="BUTYPHLNCDUF"/>
</dbReference>
<dbReference type="GO" id="GO:0061630">
    <property type="term" value="F:ubiquitin protein ligase activity"/>
    <property type="evidence" value="ECO:0000318"/>
    <property type="project" value="GO_Central"/>
</dbReference>
<evidence type="ECO:0000313" key="8">
    <source>
        <dbReference type="Ensembl" id="ENSOANP00000020687.2"/>
    </source>
</evidence>
<accession>F6YIP9</accession>
<evidence type="ECO:0000256" key="1">
    <source>
        <dbReference type="ARBA" id="ARBA00022723"/>
    </source>
</evidence>
<protein>
    <submittedName>
        <fullName evidence="8">Uncharacterized protein</fullName>
    </submittedName>
</protein>
<dbReference type="HOGENOM" id="CLU_013137_0_0_1"/>
<dbReference type="OMA" id="CKESMSR"/>
<keyword evidence="9" id="KW-1185">Reference proteome</keyword>
<dbReference type="PROSITE" id="PS00518">
    <property type="entry name" value="ZF_RING_1"/>
    <property type="match status" value="1"/>
</dbReference>
<sequence>MANSKTMASAAEVARELQQELTCSVCMDFYTDPVTVDCGHSFCQPCLARCREALCPECRGPLEERELRPNRRLGKLAEIGRRLGPRLLRSTEPKSMCPRHQKPLKLFCQEDESPICVTCYQDPEHDQHSEKFQQLLKQLWKEMEEVQAVLGQERWKSKSWRQTLVSEFGKMHQFLEEELEQRLRRLKQVEEKNAWILLRNEGRLVEQSLALRTTIADLEARCQCGASELLRVRSRAGAGDCVFVLPRALSMLRQKLETTSLQLCACCVPGMREILSRYEVAVTMDPSTASPWIIVSEDLKSVRFVEHQRDLEGMEGRFTNCASVLGAERFSEGRHYWEVEVQPGAEWEVALCKESMSRERTTQVGKGDIFSLLAVDDEVTYSVCTAFPWIQHQGHLQARRVGVFLDYEAGVVSFYNVTDACLIFSFPPTHFSEPLRPLFSPSLRPGGTYSAPLTIVPVNSLG</sequence>
<dbReference type="Gene3D" id="3.30.160.60">
    <property type="entry name" value="Classic Zinc Finger"/>
    <property type="match status" value="1"/>
</dbReference>
<evidence type="ECO:0000259" key="5">
    <source>
        <dbReference type="PROSITE" id="PS50089"/>
    </source>
</evidence>
<dbReference type="SUPFAM" id="SSF57850">
    <property type="entry name" value="RING/U-box"/>
    <property type="match status" value="1"/>
</dbReference>
<dbReference type="Proteomes" id="UP000002279">
    <property type="component" value="Chromosome 12"/>
</dbReference>
<reference evidence="8" key="2">
    <citation type="submission" date="2025-08" db="UniProtKB">
        <authorList>
            <consortium name="Ensembl"/>
        </authorList>
    </citation>
    <scope>IDENTIFICATION</scope>
    <source>
        <strain evidence="8">Glennie</strain>
    </source>
</reference>
<dbReference type="Pfam" id="PF13765">
    <property type="entry name" value="PRY"/>
    <property type="match status" value="1"/>
</dbReference>
<dbReference type="InterPro" id="IPR001841">
    <property type="entry name" value="Znf_RING"/>
</dbReference>
<gene>
    <name evidence="8" type="primary">LOC100089822</name>
</gene>
<dbReference type="InterPro" id="IPR006574">
    <property type="entry name" value="PRY"/>
</dbReference>
<dbReference type="InterPro" id="IPR003879">
    <property type="entry name" value="Butyrophylin_SPRY"/>
</dbReference>
<dbReference type="InterPro" id="IPR013320">
    <property type="entry name" value="ConA-like_dom_sf"/>
</dbReference>
<organism evidence="8 9">
    <name type="scientific">Ornithorhynchus anatinus</name>
    <name type="common">Duckbill platypus</name>
    <dbReference type="NCBI Taxonomy" id="9258"/>
    <lineage>
        <taxon>Eukaryota</taxon>
        <taxon>Metazoa</taxon>
        <taxon>Chordata</taxon>
        <taxon>Craniata</taxon>
        <taxon>Vertebrata</taxon>
        <taxon>Euteleostomi</taxon>
        <taxon>Mammalia</taxon>
        <taxon>Monotremata</taxon>
        <taxon>Ornithorhynchidae</taxon>
        <taxon>Ornithorhynchus</taxon>
    </lineage>
</organism>
<proteinExistence type="predicted"/>
<evidence type="ECO:0000256" key="2">
    <source>
        <dbReference type="ARBA" id="ARBA00022771"/>
    </source>
</evidence>
<dbReference type="SUPFAM" id="SSF57845">
    <property type="entry name" value="B-box zinc-binding domain"/>
    <property type="match status" value="1"/>
</dbReference>
<dbReference type="SMART" id="SM00449">
    <property type="entry name" value="SPRY"/>
    <property type="match status" value="1"/>
</dbReference>
<feature type="domain" description="B box-type" evidence="6">
    <location>
        <begin position="92"/>
        <end position="129"/>
    </location>
</feature>
<dbReference type="InterPro" id="IPR050143">
    <property type="entry name" value="TRIM/RBCC"/>
</dbReference>
<dbReference type="InterPro" id="IPR017907">
    <property type="entry name" value="Znf_RING_CS"/>
</dbReference>
<dbReference type="SMART" id="SM00589">
    <property type="entry name" value="PRY"/>
    <property type="match status" value="1"/>
</dbReference>
<reference evidence="8" key="3">
    <citation type="submission" date="2025-09" db="UniProtKB">
        <authorList>
            <consortium name="Ensembl"/>
        </authorList>
    </citation>
    <scope>IDENTIFICATION</scope>
    <source>
        <strain evidence="8">Glennie</strain>
    </source>
</reference>
<dbReference type="Gene3D" id="3.30.40.10">
    <property type="entry name" value="Zinc/RING finger domain, C3HC4 (zinc finger)"/>
    <property type="match status" value="1"/>
</dbReference>
<feature type="domain" description="RING-type" evidence="5">
    <location>
        <begin position="23"/>
        <end position="59"/>
    </location>
</feature>
<evidence type="ECO:0000256" key="3">
    <source>
        <dbReference type="ARBA" id="ARBA00022833"/>
    </source>
</evidence>
<dbReference type="PANTHER" id="PTHR24103">
    <property type="entry name" value="E3 UBIQUITIN-PROTEIN LIGASE TRIM"/>
    <property type="match status" value="1"/>
</dbReference>
<dbReference type="Ensembl" id="ENSOANT00000020690.2">
    <property type="protein sequence ID" value="ENSOANP00000020687.2"/>
    <property type="gene ID" value="ENSOANG00000013087.2"/>
</dbReference>
<dbReference type="CDD" id="cd13733">
    <property type="entry name" value="SPRY_PRY_C-I_1"/>
    <property type="match status" value="1"/>
</dbReference>
<dbReference type="AlphaFoldDB" id="F6YIP9"/>
<keyword evidence="1" id="KW-0479">Metal-binding</keyword>
<reference evidence="8 9" key="1">
    <citation type="journal article" date="2008" name="Nature">
        <title>Genome analysis of the platypus reveals unique signatures of evolution.</title>
        <authorList>
            <person name="Warren W.C."/>
            <person name="Hillier L.W."/>
            <person name="Marshall Graves J.A."/>
            <person name="Birney E."/>
            <person name="Ponting C.P."/>
            <person name="Grutzner F."/>
            <person name="Belov K."/>
            <person name="Miller W."/>
            <person name="Clarke L."/>
            <person name="Chinwalla A.T."/>
            <person name="Yang S.P."/>
            <person name="Heger A."/>
            <person name="Locke D.P."/>
            <person name="Miethke P."/>
            <person name="Waters P.D."/>
            <person name="Veyrunes F."/>
            <person name="Fulton L."/>
            <person name="Fulton B."/>
            <person name="Graves T."/>
            <person name="Wallis J."/>
            <person name="Puente X.S."/>
            <person name="Lopez-Otin C."/>
            <person name="Ordonez G.R."/>
            <person name="Eichler E.E."/>
            <person name="Chen L."/>
            <person name="Cheng Z."/>
            <person name="Deakin J.E."/>
            <person name="Alsop A."/>
            <person name="Thompson K."/>
            <person name="Kirby P."/>
            <person name="Papenfuss A.T."/>
            <person name="Wakefield M.J."/>
            <person name="Olender T."/>
            <person name="Lancet D."/>
            <person name="Huttley G.A."/>
            <person name="Smit A.F."/>
            <person name="Pask A."/>
            <person name="Temple-Smith P."/>
            <person name="Batzer M.A."/>
            <person name="Walker J.A."/>
            <person name="Konkel M.K."/>
            <person name="Harris R.S."/>
            <person name="Whittington C.M."/>
            <person name="Wong E.S."/>
            <person name="Gemmell N.J."/>
            <person name="Buschiazzo E."/>
            <person name="Vargas Jentzsch I.M."/>
            <person name="Merkel A."/>
            <person name="Schmitz J."/>
            <person name="Zemann A."/>
            <person name="Churakov G."/>
            <person name="Kriegs J.O."/>
            <person name="Brosius J."/>
            <person name="Murchison E.P."/>
            <person name="Sachidanandam R."/>
            <person name="Smith C."/>
            <person name="Hannon G.J."/>
            <person name="Tsend-Ayush E."/>
            <person name="McMillan D."/>
            <person name="Attenborough R."/>
            <person name="Rens W."/>
            <person name="Ferguson-Smith M."/>
            <person name="Lefevre C.M."/>
            <person name="Sharp J.A."/>
            <person name="Nicholas K.R."/>
            <person name="Ray D.A."/>
            <person name="Kube M."/>
            <person name="Reinhardt R."/>
            <person name="Pringle T.H."/>
            <person name="Taylor J."/>
            <person name="Jones R.C."/>
            <person name="Nixon B."/>
            <person name="Dacheux J.L."/>
            <person name="Niwa H."/>
            <person name="Sekita Y."/>
            <person name="Huang X."/>
            <person name="Stark A."/>
            <person name="Kheradpour P."/>
            <person name="Kellis M."/>
            <person name="Flicek P."/>
            <person name="Chen Y."/>
            <person name="Webber C."/>
            <person name="Hardison R."/>
            <person name="Nelson J."/>
            <person name="Hallsworth-Pepin K."/>
            <person name="Delehaunty K."/>
            <person name="Markovic C."/>
            <person name="Minx P."/>
            <person name="Feng Y."/>
            <person name="Kremitzki C."/>
            <person name="Mitreva M."/>
            <person name="Glasscock J."/>
            <person name="Wylie T."/>
            <person name="Wohldmann P."/>
            <person name="Thiru P."/>
            <person name="Nhan M.N."/>
            <person name="Pohl C.S."/>
            <person name="Smith S.M."/>
            <person name="Hou S."/>
            <person name="Nefedov M."/>
            <person name="de Jong P.J."/>
            <person name="Renfree M.B."/>
            <person name="Mardis E.R."/>
            <person name="Wilson R.K."/>
        </authorList>
    </citation>
    <scope>NUCLEOTIDE SEQUENCE [LARGE SCALE GENOMIC DNA]</scope>
    <source>
        <strain evidence="8 9">Glennie</strain>
    </source>
</reference>
<dbReference type="SUPFAM" id="SSF49899">
    <property type="entry name" value="Concanavalin A-like lectins/glucanases"/>
    <property type="match status" value="1"/>
</dbReference>
<dbReference type="InterPro" id="IPR003877">
    <property type="entry name" value="SPRY_dom"/>
</dbReference>
<dbReference type="InterPro" id="IPR001870">
    <property type="entry name" value="B30.2/SPRY"/>
</dbReference>
<dbReference type="InterPro" id="IPR043136">
    <property type="entry name" value="B30.2/SPRY_sf"/>
</dbReference>
<dbReference type="PROSITE" id="PS50188">
    <property type="entry name" value="B302_SPRY"/>
    <property type="match status" value="1"/>
</dbReference>
<dbReference type="SMART" id="SM00184">
    <property type="entry name" value="RING"/>
    <property type="match status" value="1"/>
</dbReference>
<dbReference type="PROSITE" id="PS50119">
    <property type="entry name" value="ZF_BBOX"/>
    <property type="match status" value="1"/>
</dbReference>
<dbReference type="GO" id="GO:0005737">
    <property type="term" value="C:cytoplasm"/>
    <property type="evidence" value="ECO:0000318"/>
    <property type="project" value="GO_Central"/>
</dbReference>
<name>F6YIP9_ORNAN</name>
<dbReference type="Pfam" id="PF00643">
    <property type="entry name" value="zf-B_box"/>
    <property type="match status" value="1"/>
</dbReference>
<dbReference type="Gene3D" id="2.60.120.920">
    <property type="match status" value="1"/>
</dbReference>
<evidence type="ECO:0000256" key="4">
    <source>
        <dbReference type="PROSITE-ProRule" id="PRU00024"/>
    </source>
</evidence>
<dbReference type="PROSITE" id="PS50089">
    <property type="entry name" value="ZF_RING_2"/>
    <property type="match status" value="1"/>
</dbReference>
<dbReference type="InterPro" id="IPR013083">
    <property type="entry name" value="Znf_RING/FYVE/PHD"/>
</dbReference>
<dbReference type="eggNOG" id="KOG2177">
    <property type="taxonomic scope" value="Eukaryota"/>
</dbReference>
<dbReference type="GO" id="GO:0008270">
    <property type="term" value="F:zinc ion binding"/>
    <property type="evidence" value="ECO:0007669"/>
    <property type="project" value="UniProtKB-KW"/>
</dbReference>
<keyword evidence="3" id="KW-0862">Zinc</keyword>
<evidence type="ECO:0000259" key="7">
    <source>
        <dbReference type="PROSITE" id="PS50188"/>
    </source>
</evidence>
<dbReference type="SMART" id="SM00336">
    <property type="entry name" value="BBOX"/>
    <property type="match status" value="1"/>
</dbReference>
<dbReference type="GO" id="GO:0045087">
    <property type="term" value="P:innate immune response"/>
    <property type="evidence" value="ECO:0000318"/>
    <property type="project" value="GO_Central"/>
</dbReference>
<dbReference type="InterPro" id="IPR000315">
    <property type="entry name" value="Znf_B-box"/>
</dbReference>
<dbReference type="Pfam" id="PF00622">
    <property type="entry name" value="SPRY"/>
    <property type="match status" value="1"/>
</dbReference>
<keyword evidence="2 4" id="KW-0863">Zinc-finger</keyword>
<evidence type="ECO:0000259" key="6">
    <source>
        <dbReference type="PROSITE" id="PS50119"/>
    </source>
</evidence>
<dbReference type="Bgee" id="ENSOANG00000013087">
    <property type="expression patterns" value="Expressed in ovary and 1 other cell type or tissue"/>
</dbReference>
<dbReference type="Pfam" id="PF13923">
    <property type="entry name" value="zf-C3HC4_2"/>
    <property type="match status" value="1"/>
</dbReference>
<dbReference type="GeneTree" id="ENSGT00940000154126"/>
<evidence type="ECO:0000313" key="9">
    <source>
        <dbReference type="Proteomes" id="UP000002279"/>
    </source>
</evidence>
<feature type="domain" description="B30.2/SPRY" evidence="7">
    <location>
        <begin position="262"/>
        <end position="458"/>
    </location>
</feature>
<dbReference type="InParanoid" id="F6YIP9"/>